<dbReference type="InterPro" id="IPR015797">
    <property type="entry name" value="NUDIX_hydrolase-like_dom_sf"/>
</dbReference>
<dbReference type="RefSeq" id="XP_001731441.1">
    <property type="nucleotide sequence ID" value="XM_001731389.1"/>
</dbReference>
<evidence type="ECO:0000313" key="2">
    <source>
        <dbReference type="EMBL" id="EDP44227.1"/>
    </source>
</evidence>
<dbReference type="Gene3D" id="3.90.79.10">
    <property type="entry name" value="Nucleoside Triphosphate Pyrophosphohydrolase"/>
    <property type="match status" value="1"/>
</dbReference>
<organism evidence="2 3">
    <name type="scientific">Malassezia globosa (strain ATCC MYA-4612 / CBS 7966)</name>
    <name type="common">Dandruff-associated fungus</name>
    <dbReference type="NCBI Taxonomy" id="425265"/>
    <lineage>
        <taxon>Eukaryota</taxon>
        <taxon>Fungi</taxon>
        <taxon>Dikarya</taxon>
        <taxon>Basidiomycota</taxon>
        <taxon>Ustilaginomycotina</taxon>
        <taxon>Malasseziomycetes</taxon>
        <taxon>Malasseziales</taxon>
        <taxon>Malasseziaceae</taxon>
        <taxon>Malassezia</taxon>
    </lineage>
</organism>
<dbReference type="STRING" id="425265.A8PYA6"/>
<dbReference type="OrthoDB" id="10261522at2759"/>
<sequence>MTGLTFASWWDAANACHNDDPWSDPELYAFVCDGTQIGFLPAKVWNVVCRYVEEAQIPLQLDATTRVMTFSCSCNSFDARTMAINRLAQLLRENGEFPDPLNACALFGLATFGVHLTAFTPDGRIWVPKRSETKATWPGRYDNTVGGGISAGDTPYDTIVRECGEEASLESEFVKKHLRSVGVITYFYKTELGFRQPEMQFLYDLPLPTNDVVLAPNDDEAQSFELMDKDTVLHHIYANEFKPNCTLVLLDFFIRHGWLTPDNEPNYTKLAALLHTPLRLPTP</sequence>
<dbReference type="Gene3D" id="3.30.750.160">
    <property type="match status" value="1"/>
</dbReference>
<dbReference type="SUPFAM" id="SSF55811">
    <property type="entry name" value="Nudix"/>
    <property type="match status" value="1"/>
</dbReference>
<dbReference type="KEGG" id="mgl:MGL_1624"/>
<dbReference type="FunFam" id="3.90.79.10:FF:000019">
    <property type="entry name" value="Thiamin pyrophosphokinase, putative"/>
    <property type="match status" value="1"/>
</dbReference>
<keyword evidence="3" id="KW-1185">Reference proteome</keyword>
<accession>A8PYA6</accession>
<dbReference type="PANTHER" id="PTHR13622">
    <property type="entry name" value="THIAMIN PYROPHOSPHOKINASE"/>
    <property type="match status" value="1"/>
</dbReference>
<protein>
    <recommendedName>
        <fullName evidence="1">Nudix hydrolase domain-containing protein</fullName>
    </recommendedName>
</protein>
<dbReference type="VEuPathDB" id="FungiDB:MGL_1624"/>
<gene>
    <name evidence="2" type="ORF">MGL_1624</name>
</gene>
<dbReference type="Pfam" id="PF00293">
    <property type="entry name" value="NUDIX"/>
    <property type="match status" value="1"/>
</dbReference>
<comment type="caution">
    <text evidence="2">The sequence shown here is derived from an EMBL/GenBank/DDBJ whole genome shotgun (WGS) entry which is preliminary data.</text>
</comment>
<name>A8PYA6_MALGO</name>
<proteinExistence type="predicted"/>
<dbReference type="CDD" id="cd03676">
    <property type="entry name" value="NUDIX_Tnr3_like"/>
    <property type="match status" value="1"/>
</dbReference>
<dbReference type="InterPro" id="IPR000086">
    <property type="entry name" value="NUDIX_hydrolase_dom"/>
</dbReference>
<dbReference type="AlphaFoldDB" id="A8PYA6"/>
<feature type="domain" description="Nudix hydrolase" evidence="1">
    <location>
        <begin position="109"/>
        <end position="251"/>
    </location>
</feature>
<dbReference type="InParanoid" id="A8PYA6"/>
<evidence type="ECO:0000313" key="3">
    <source>
        <dbReference type="Proteomes" id="UP000008837"/>
    </source>
</evidence>
<dbReference type="PANTHER" id="PTHR13622:SF8">
    <property type="entry name" value="THIAMIN PYROPHOSPHOKINASE 1"/>
    <property type="match status" value="1"/>
</dbReference>
<evidence type="ECO:0000259" key="1">
    <source>
        <dbReference type="PROSITE" id="PS51462"/>
    </source>
</evidence>
<reference evidence="2 3" key="1">
    <citation type="journal article" date="2007" name="Proc. Natl. Acad. Sci. U.S.A.">
        <title>Dandruff-associated Malassezia genomes reveal convergent and divergent virulence traits shared with plant and human fungal pathogens.</title>
        <authorList>
            <person name="Xu J."/>
            <person name="Saunders C.W."/>
            <person name="Hu P."/>
            <person name="Grant R.A."/>
            <person name="Boekhout T."/>
            <person name="Kuramae E.E."/>
            <person name="Kronstad J.W."/>
            <person name="Deangelis Y.M."/>
            <person name="Reeder N.L."/>
            <person name="Johnstone K.R."/>
            <person name="Leland M."/>
            <person name="Fieno A.M."/>
            <person name="Begley W.M."/>
            <person name="Sun Y."/>
            <person name="Lacey M.P."/>
            <person name="Chaudhary T."/>
            <person name="Keough T."/>
            <person name="Chu L."/>
            <person name="Sears R."/>
            <person name="Yuan B."/>
            <person name="Dawson T.L.Jr."/>
        </authorList>
    </citation>
    <scope>NUCLEOTIDE SEQUENCE [LARGE SCALE GENOMIC DNA]</scope>
    <source>
        <strain evidence="3">ATCC MYA-4612 / CBS 7966</strain>
    </source>
</reference>
<dbReference type="EMBL" id="AAYY01000004">
    <property type="protein sequence ID" value="EDP44227.1"/>
    <property type="molecule type" value="Genomic_DNA"/>
</dbReference>
<dbReference type="Proteomes" id="UP000008837">
    <property type="component" value="Unassembled WGS sequence"/>
</dbReference>
<dbReference type="PROSITE" id="PS51462">
    <property type="entry name" value="NUDIX"/>
    <property type="match status" value="1"/>
</dbReference>
<dbReference type="GO" id="GO:0044715">
    <property type="term" value="F:8-oxo-dGDP phosphatase activity"/>
    <property type="evidence" value="ECO:0007669"/>
    <property type="project" value="TreeGrafter"/>
</dbReference>
<dbReference type="GeneID" id="5855748"/>